<proteinExistence type="predicted"/>
<dbReference type="WBParaSite" id="PSAMB.scaffold4486size14447.g24484.t1">
    <property type="protein sequence ID" value="PSAMB.scaffold4486size14447.g24484.t1"/>
    <property type="gene ID" value="PSAMB.scaffold4486size14447.g24484"/>
</dbReference>
<keyword evidence="2" id="KW-1185">Reference proteome</keyword>
<organism evidence="2 3">
    <name type="scientific">Plectus sambesii</name>
    <dbReference type="NCBI Taxonomy" id="2011161"/>
    <lineage>
        <taxon>Eukaryota</taxon>
        <taxon>Metazoa</taxon>
        <taxon>Ecdysozoa</taxon>
        <taxon>Nematoda</taxon>
        <taxon>Chromadorea</taxon>
        <taxon>Plectida</taxon>
        <taxon>Plectina</taxon>
        <taxon>Plectoidea</taxon>
        <taxon>Plectidae</taxon>
        <taxon>Plectus</taxon>
    </lineage>
</organism>
<reference evidence="3" key="1">
    <citation type="submission" date="2022-11" db="UniProtKB">
        <authorList>
            <consortium name="WormBaseParasite"/>
        </authorList>
    </citation>
    <scope>IDENTIFICATION</scope>
</reference>
<protein>
    <submittedName>
        <fullName evidence="3">Uncharacterized protein</fullName>
    </submittedName>
</protein>
<feature type="region of interest" description="Disordered" evidence="1">
    <location>
        <begin position="207"/>
        <end position="229"/>
    </location>
</feature>
<evidence type="ECO:0000313" key="2">
    <source>
        <dbReference type="Proteomes" id="UP000887566"/>
    </source>
</evidence>
<evidence type="ECO:0000313" key="3">
    <source>
        <dbReference type="WBParaSite" id="PSAMB.scaffold4486size14447.g24484.t1"/>
    </source>
</evidence>
<dbReference type="AlphaFoldDB" id="A0A914WMM6"/>
<name>A0A914WMM6_9BILA</name>
<accession>A0A914WMM6</accession>
<evidence type="ECO:0000256" key="1">
    <source>
        <dbReference type="SAM" id="MobiDB-lite"/>
    </source>
</evidence>
<dbReference type="Proteomes" id="UP000887566">
    <property type="component" value="Unplaced"/>
</dbReference>
<sequence length="229" mass="24840">MAAKENDLPDDFELRPATRIQLEPISNPRNGQTLSGHLTFVNRGPATVFYRLKVARYTEGVSAVGARGQVAPRTERPVTLLLTPEAAEKAQLRLKLNVQGANYAVRLTMAHPTSSSNVNPTVSSSASLGLETTAVEADNASAHLRDNIEACVRNAVADVFMRMATLARGQTGPTSVVETPDEGHVSDVIMDRVTKHLRRMHLRVTSSKSSVDDVKQVRSDSQLDASLRS</sequence>